<dbReference type="NCBIfam" id="TIGR03061">
    <property type="entry name" value="pip_yhgE_Nterm"/>
    <property type="match status" value="1"/>
</dbReference>
<keyword evidence="4 6" id="KW-0472">Membrane</keyword>
<dbReference type="PANTHER" id="PTHR43077:SF10">
    <property type="entry name" value="TRANSPORT PERMEASE PROTEIN"/>
    <property type="match status" value="1"/>
</dbReference>
<evidence type="ECO:0000256" key="1">
    <source>
        <dbReference type="ARBA" id="ARBA00004141"/>
    </source>
</evidence>
<dbReference type="STRING" id="717606.PaecuDRAFT_4797"/>
<comment type="subcellular location">
    <subcellularLocation>
        <location evidence="1">Membrane</location>
        <topology evidence="1">Multi-pass membrane protein</topology>
    </subcellularLocation>
</comment>
<dbReference type="Gene3D" id="3.40.1710.10">
    <property type="entry name" value="abc type-2 transporter like domain"/>
    <property type="match status" value="1"/>
</dbReference>
<feature type="compositionally biased region" description="Low complexity" evidence="5">
    <location>
        <begin position="448"/>
        <end position="465"/>
    </location>
</feature>
<feature type="transmembrane region" description="Helical" evidence="6">
    <location>
        <begin position="20"/>
        <end position="38"/>
    </location>
</feature>
<feature type="compositionally biased region" description="Gly residues" evidence="5">
    <location>
        <begin position="358"/>
        <end position="447"/>
    </location>
</feature>
<accession>E0IGK4</accession>
<reference evidence="7 8" key="1">
    <citation type="submission" date="2010-07" db="EMBL/GenBank/DDBJ databases">
        <title>The draft genome of Paenibacillus curdlanolyticus YK9.</title>
        <authorList>
            <consortium name="US DOE Joint Genome Institute (JGI-PGF)"/>
            <person name="Lucas S."/>
            <person name="Copeland A."/>
            <person name="Lapidus A."/>
            <person name="Cheng J.-F."/>
            <person name="Bruce D."/>
            <person name="Goodwin L."/>
            <person name="Pitluck S."/>
            <person name="Land M.L."/>
            <person name="Hauser L."/>
            <person name="Chang Y.-J."/>
            <person name="Jeffries C."/>
            <person name="Anderson I.J."/>
            <person name="Johnson E."/>
            <person name="Loganathan U."/>
            <person name="Mulhopadhyay B."/>
            <person name="Kyrpides N."/>
            <person name="Woyke T.J."/>
        </authorList>
    </citation>
    <scope>NUCLEOTIDE SEQUENCE [LARGE SCALE GENOMIC DNA]</scope>
    <source>
        <strain evidence="7 8">YK9</strain>
    </source>
</reference>
<evidence type="ECO:0000256" key="4">
    <source>
        <dbReference type="ARBA" id="ARBA00023136"/>
    </source>
</evidence>
<dbReference type="RefSeq" id="WP_006040775.1">
    <property type="nucleotide sequence ID" value="NZ_AEDD01000019.1"/>
</dbReference>
<evidence type="ECO:0000256" key="2">
    <source>
        <dbReference type="ARBA" id="ARBA00022692"/>
    </source>
</evidence>
<evidence type="ECO:0000256" key="5">
    <source>
        <dbReference type="SAM" id="MobiDB-lite"/>
    </source>
</evidence>
<proteinExistence type="predicted"/>
<dbReference type="PANTHER" id="PTHR43077">
    <property type="entry name" value="TRANSPORT PERMEASE YVFS-RELATED"/>
    <property type="match status" value="1"/>
</dbReference>
<feature type="compositionally biased region" description="Gly residues" evidence="5">
    <location>
        <begin position="298"/>
        <end position="349"/>
    </location>
</feature>
<sequence length="488" mass="47270">MPRWIALYFSDLRTLATNPALLVIVTGLSVLPSLYAWFNIGASWDPYGNTQGVRIAVANEDRGADMLGKPVHMGEEIVASLKSNDKFGWTFTDAKDALDGVRSGNYYASITIPENFSARIASVVTDTPRQAELIYDVNEKINAIAPKMTGSGASGVMLSVSRSFVQTANGAIFKLFNELGIKLQQELPSLQKLEALMFRLEDNLPQIEAAVNASTSDIARMQHIVGVAQQKLPEAERIAKEGGKLAQNASDFLQRSDEALSQLSPRIGSDLAALAQAAASVAAIAEQLPIGGSGIAAGGKGGAEAEGDSGAGVSGGEASGSGGAGVSGGETSGSGGAGVSEGETSGSGGARVSEGEASGSGGTGVSEGETSGSGGAGVSGGEASGSGGAGVSGSGGAGVSGGEASGSSGAGVSGGEASGSGGAGVSGGEGSGSGGASASGGENGMGANGAAADGTGNAADSASAAAAAGNSRALAAARADAAALARMR</sequence>
<evidence type="ECO:0000256" key="3">
    <source>
        <dbReference type="ARBA" id="ARBA00022989"/>
    </source>
</evidence>
<evidence type="ECO:0000313" key="8">
    <source>
        <dbReference type="Proteomes" id="UP000005387"/>
    </source>
</evidence>
<name>E0IGK4_9BACL</name>
<dbReference type="eggNOG" id="COG1511">
    <property type="taxonomic scope" value="Bacteria"/>
</dbReference>
<feature type="region of interest" description="Disordered" evidence="5">
    <location>
        <begin position="298"/>
        <end position="465"/>
    </location>
</feature>
<keyword evidence="3 6" id="KW-1133">Transmembrane helix</keyword>
<dbReference type="GO" id="GO:0016020">
    <property type="term" value="C:membrane"/>
    <property type="evidence" value="ECO:0007669"/>
    <property type="project" value="UniProtKB-SubCell"/>
</dbReference>
<evidence type="ECO:0000256" key="6">
    <source>
        <dbReference type="SAM" id="Phobius"/>
    </source>
</evidence>
<keyword evidence="2 6" id="KW-0812">Transmembrane</keyword>
<keyword evidence="8" id="KW-1185">Reference proteome</keyword>
<dbReference type="EMBL" id="AEDD01000019">
    <property type="protein sequence ID" value="EFM08408.1"/>
    <property type="molecule type" value="Genomic_DNA"/>
</dbReference>
<feature type="non-terminal residue" evidence="7">
    <location>
        <position position="488"/>
    </location>
</feature>
<dbReference type="Proteomes" id="UP000005387">
    <property type="component" value="Unassembled WGS sequence"/>
</dbReference>
<dbReference type="AlphaFoldDB" id="E0IGK4"/>
<dbReference type="InterPro" id="IPR017500">
    <property type="entry name" value="Phage_infect_YhgE_N"/>
</dbReference>
<gene>
    <name evidence="7" type="ORF">PaecuDRAFT_4797</name>
</gene>
<organism evidence="7 8">
    <name type="scientific">Paenibacillus curdlanolyticus YK9</name>
    <dbReference type="NCBI Taxonomy" id="717606"/>
    <lineage>
        <taxon>Bacteria</taxon>
        <taxon>Bacillati</taxon>
        <taxon>Bacillota</taxon>
        <taxon>Bacilli</taxon>
        <taxon>Bacillales</taxon>
        <taxon>Paenibacillaceae</taxon>
        <taxon>Paenibacillus</taxon>
    </lineage>
</organism>
<dbReference type="InterPro" id="IPR051328">
    <property type="entry name" value="T7SS_ABC-Transporter"/>
</dbReference>
<evidence type="ECO:0000313" key="7">
    <source>
        <dbReference type="EMBL" id="EFM08408.1"/>
    </source>
</evidence>
<protein>
    <submittedName>
        <fullName evidence="7">YhgE/Pip N-terminal domain protein</fullName>
    </submittedName>
</protein>